<protein>
    <submittedName>
        <fullName evidence="1">Uncharacterized protein</fullName>
    </submittedName>
</protein>
<proteinExistence type="predicted"/>
<sequence>MEYIITDKKNTIKEISDLYMMFIPKKDKDKFKETGKSIKKYLPHLKAHVKLSE</sequence>
<dbReference type="Proteomes" id="UP000012024">
    <property type="component" value="Unassembled WGS sequence"/>
</dbReference>
<dbReference type="GeneID" id="98642730"/>
<evidence type="ECO:0000313" key="1">
    <source>
        <dbReference type="EMBL" id="EMQ93809.1"/>
    </source>
</evidence>
<organism evidence="1 2">
    <name type="scientific">Xanthomarina gelatinilytica</name>
    <dbReference type="NCBI Taxonomy" id="1137281"/>
    <lineage>
        <taxon>Bacteria</taxon>
        <taxon>Pseudomonadati</taxon>
        <taxon>Bacteroidota</taxon>
        <taxon>Flavobacteriia</taxon>
        <taxon>Flavobacteriales</taxon>
        <taxon>Flavobacteriaceae</taxon>
        <taxon>Xanthomarina</taxon>
    </lineage>
</organism>
<reference evidence="1 2" key="1">
    <citation type="submission" date="2012-12" db="EMBL/GenBank/DDBJ databases">
        <title>Genome assembly of Formosa sp. AK20.</title>
        <authorList>
            <person name="Kumar R."/>
            <person name="Khatri I."/>
            <person name="Vaidya B."/>
            <person name="Subramanian S."/>
            <person name="Pinnaka A."/>
        </authorList>
    </citation>
    <scope>NUCLEOTIDE SEQUENCE [LARGE SCALE GENOMIC DNA]</scope>
    <source>
        <strain evidence="1 2">AK20</strain>
    </source>
</reference>
<keyword evidence="2" id="KW-1185">Reference proteome</keyword>
<dbReference type="AlphaFoldDB" id="M7MWE4"/>
<dbReference type="EMBL" id="ANLA01000029">
    <property type="protein sequence ID" value="EMQ93809.1"/>
    <property type="molecule type" value="Genomic_DNA"/>
</dbReference>
<evidence type="ECO:0000313" key="2">
    <source>
        <dbReference type="Proteomes" id="UP000012024"/>
    </source>
</evidence>
<dbReference type="RefSeq" id="WP_007651700.1">
    <property type="nucleotide sequence ID" value="NZ_ANLA01000029.1"/>
</dbReference>
<comment type="caution">
    <text evidence="1">The sequence shown here is derived from an EMBL/GenBank/DDBJ whole genome shotgun (WGS) entry which is preliminary data.</text>
</comment>
<gene>
    <name evidence="1" type="ORF">D778_01395</name>
</gene>
<name>M7MWE4_9FLAO</name>
<accession>M7MWE4</accession>